<organism evidence="1 2">
    <name type="scientific">Citrobacter portucalensis</name>
    <dbReference type="NCBI Taxonomy" id="1639133"/>
    <lineage>
        <taxon>Bacteria</taxon>
        <taxon>Pseudomonadati</taxon>
        <taxon>Pseudomonadota</taxon>
        <taxon>Gammaproteobacteria</taxon>
        <taxon>Enterobacterales</taxon>
        <taxon>Enterobacteriaceae</taxon>
        <taxon>Citrobacter</taxon>
        <taxon>Citrobacter freundii complex</taxon>
    </lineage>
</organism>
<dbReference type="GeneID" id="86999467"/>
<keyword evidence="2" id="KW-1185">Reference proteome</keyword>
<proteinExistence type="predicted"/>
<sequence length="328" mass="37176">MEKGLDVNVNAELKADLQPVIESTPSALNKLFELCFGVKHAKQKRIIELIKAQSEKDLISIENGLAIFDIEQKNIVQKPIDIAATEVSLLETKIHFDEVSNISKCAKHAALNLLDAELPNDKEITQDFFNRWRNEAKMIHDNSAQIIWGLILAEEIKNPESINLRALDVLKNLTKNEAILFNEMGKYIVYGSGLLSGEHISEPQLRMLADAGLINFAGVYRSSKWLETNFTNNDNVTVKVPYIRCCDYFIYSEPSDDKFSFSFVPLTDAGMAIYRISKKNNEWDVIDALKALLKEQGAPEKVTYYKYTDVTAGFVDLDTPYHYSRNVD</sequence>
<dbReference type="EMBL" id="CP136601">
    <property type="protein sequence ID" value="WOH44249.1"/>
    <property type="molecule type" value="Genomic_DNA"/>
</dbReference>
<dbReference type="Pfam" id="PF10987">
    <property type="entry name" value="DUF2806"/>
    <property type="match status" value="1"/>
</dbReference>
<dbReference type="RefSeq" id="WP_201506493.1">
    <property type="nucleotide sequence ID" value="NZ_CP136601.1"/>
</dbReference>
<evidence type="ECO:0000313" key="1">
    <source>
        <dbReference type="EMBL" id="WOH44249.1"/>
    </source>
</evidence>
<gene>
    <name evidence="1" type="ORF">RY846_03390</name>
</gene>
<dbReference type="Proteomes" id="UP001302613">
    <property type="component" value="Chromosome"/>
</dbReference>
<dbReference type="InterPro" id="IPR021254">
    <property type="entry name" value="DUF2806"/>
</dbReference>
<name>A0ABZ0H398_9ENTR</name>
<protein>
    <submittedName>
        <fullName evidence="1">DUF2806 domain-containing protein</fullName>
    </submittedName>
</protein>
<accession>A0ABZ0H398</accession>
<evidence type="ECO:0000313" key="2">
    <source>
        <dbReference type="Proteomes" id="UP001302613"/>
    </source>
</evidence>
<reference evidence="1 2" key="1">
    <citation type="submission" date="2023-10" db="EMBL/GenBank/DDBJ databases">
        <title>SFO-1, KPC-2, NDM-1 were first reported in Portuguese citrobacter collected clinically.</title>
        <authorList>
            <person name="Guo K."/>
        </authorList>
    </citation>
    <scope>NUCLEOTIDE SEQUENCE [LARGE SCALE GENOMIC DNA]</scope>
    <source>
        <strain evidence="1 2">L2724hy</strain>
    </source>
</reference>